<keyword evidence="2" id="KW-0808">Transferase</keyword>
<protein>
    <submittedName>
        <fullName evidence="2">Acyltransferase</fullName>
    </submittedName>
</protein>
<dbReference type="KEGG" id="hdh:G5B40_02630"/>
<dbReference type="AlphaFoldDB" id="A0A7L5BUM7"/>
<reference evidence="2 3" key="1">
    <citation type="submission" date="2020-02" db="EMBL/GenBank/DDBJ databases">
        <title>complete genome sequence of Rhodobacteraceae bacterium.</title>
        <authorList>
            <person name="Park J."/>
            <person name="Kim Y.-S."/>
            <person name="Kim K.-H."/>
        </authorList>
    </citation>
    <scope>NUCLEOTIDE SEQUENCE [LARGE SCALE GENOMIC DNA]</scope>
    <source>
        <strain evidence="2 3">RR4-56</strain>
    </source>
</reference>
<dbReference type="Pfam" id="PF19576">
    <property type="entry name" value="Acyltransf_2"/>
    <property type="match status" value="1"/>
</dbReference>
<accession>A0A7L5BUM7</accession>
<organism evidence="2 3">
    <name type="scientific">Pikeienuella piscinae</name>
    <dbReference type="NCBI Taxonomy" id="2748098"/>
    <lineage>
        <taxon>Bacteria</taxon>
        <taxon>Pseudomonadati</taxon>
        <taxon>Pseudomonadota</taxon>
        <taxon>Alphaproteobacteria</taxon>
        <taxon>Rhodobacterales</taxon>
        <taxon>Paracoccaceae</taxon>
        <taxon>Pikeienuella</taxon>
    </lineage>
</organism>
<dbReference type="Proteomes" id="UP000503336">
    <property type="component" value="Chromosome"/>
</dbReference>
<dbReference type="EMBL" id="CP049056">
    <property type="protein sequence ID" value="QIE54428.1"/>
    <property type="molecule type" value="Genomic_DNA"/>
</dbReference>
<keyword evidence="2" id="KW-0012">Acyltransferase</keyword>
<dbReference type="InterPro" id="IPR002123">
    <property type="entry name" value="Plipid/glycerol_acylTrfase"/>
</dbReference>
<evidence type="ECO:0000259" key="1">
    <source>
        <dbReference type="SMART" id="SM00563"/>
    </source>
</evidence>
<dbReference type="SUPFAM" id="SSF69593">
    <property type="entry name" value="Glycerol-3-phosphate (1)-acyltransferase"/>
    <property type="match status" value="1"/>
</dbReference>
<name>A0A7L5BUM7_9RHOB</name>
<dbReference type="GO" id="GO:0016746">
    <property type="term" value="F:acyltransferase activity"/>
    <property type="evidence" value="ECO:0007669"/>
    <property type="project" value="UniProtKB-KW"/>
</dbReference>
<evidence type="ECO:0000313" key="2">
    <source>
        <dbReference type="EMBL" id="QIE54428.1"/>
    </source>
</evidence>
<keyword evidence="3" id="KW-1185">Reference proteome</keyword>
<dbReference type="SMART" id="SM00563">
    <property type="entry name" value="PlsC"/>
    <property type="match status" value="1"/>
</dbReference>
<dbReference type="InterPro" id="IPR045746">
    <property type="entry name" value="ACT14924-like_Acyltransf_dom"/>
</dbReference>
<dbReference type="CDD" id="cd07986">
    <property type="entry name" value="LPLAT_ACT14924-like"/>
    <property type="match status" value="1"/>
</dbReference>
<proteinExistence type="predicted"/>
<sequence>MRGATDHLRRTPGEISYAYSARSRAGRVVIRSIENLTGRPRLIRMALGYETEVSAGRDFWEVMTERYRVHVELGRGGLERIPVEGPLVIVANHPFGILDGMAMGRILSARRPHFRIVAHKIFHRARELEEMILPISFDETRAAQMVNLETRRQALAYLAGGGAIGIFPGGTVSTAKRPFGRPMDPAWRNFTARLVSRSGAHVVPVYFHGANSRMFQIASHLHPTLRVALLIKEFGARVGGAIQATIGAPLAPDAIRSAAGDPARLMDYLRDATYSLSPAPLDSLDYGFEFEPAYAARRRDDRRSDAV</sequence>
<evidence type="ECO:0000313" key="3">
    <source>
        <dbReference type="Proteomes" id="UP000503336"/>
    </source>
</evidence>
<feature type="domain" description="Phospholipid/glycerol acyltransferase" evidence="1">
    <location>
        <begin position="87"/>
        <end position="210"/>
    </location>
</feature>
<gene>
    <name evidence="2" type="ORF">G5B40_02630</name>
</gene>
<dbReference type="RefSeq" id="WP_165094642.1">
    <property type="nucleotide sequence ID" value="NZ_CP049056.1"/>
</dbReference>